<reference evidence="7" key="1">
    <citation type="submission" date="2021-02" db="EMBL/GenBank/DDBJ databases">
        <title>First Annotated Genome of the Yellow-green Alga Tribonema minus.</title>
        <authorList>
            <person name="Mahan K.M."/>
        </authorList>
    </citation>
    <scope>NUCLEOTIDE SEQUENCE</scope>
    <source>
        <strain evidence="7">UTEX B ZZ1240</strain>
    </source>
</reference>
<feature type="signal peptide" evidence="4">
    <location>
        <begin position="1"/>
        <end position="18"/>
    </location>
</feature>
<keyword evidence="4" id="KW-0732">Signal</keyword>
<evidence type="ECO:0000256" key="4">
    <source>
        <dbReference type="SAM" id="SignalP"/>
    </source>
</evidence>
<evidence type="ECO:0000313" key="7">
    <source>
        <dbReference type="EMBL" id="KAG5192516.1"/>
    </source>
</evidence>
<evidence type="ECO:0000259" key="6">
    <source>
        <dbReference type="PROSITE" id="PS50206"/>
    </source>
</evidence>
<evidence type="ECO:0008006" key="9">
    <source>
        <dbReference type="Google" id="ProtNLM"/>
    </source>
</evidence>
<dbReference type="InterPro" id="IPR001763">
    <property type="entry name" value="Rhodanese-like_dom"/>
</dbReference>
<evidence type="ECO:0000256" key="1">
    <source>
        <dbReference type="ARBA" id="ARBA00022553"/>
    </source>
</evidence>
<evidence type="ECO:0000256" key="3">
    <source>
        <dbReference type="SAM" id="MobiDB-lite"/>
    </source>
</evidence>
<dbReference type="PROSITE" id="PS50110">
    <property type="entry name" value="RESPONSE_REGULATORY"/>
    <property type="match status" value="1"/>
</dbReference>
<dbReference type="OrthoDB" id="204659at2759"/>
<proteinExistence type="predicted"/>
<dbReference type="InterPro" id="IPR050595">
    <property type="entry name" value="Bact_response_regulator"/>
</dbReference>
<name>A0A835ZEX5_9STRA</name>
<dbReference type="SUPFAM" id="SSF52172">
    <property type="entry name" value="CheY-like"/>
    <property type="match status" value="1"/>
</dbReference>
<feature type="domain" description="Response regulatory" evidence="5">
    <location>
        <begin position="101"/>
        <end position="228"/>
    </location>
</feature>
<dbReference type="PANTHER" id="PTHR44591">
    <property type="entry name" value="STRESS RESPONSE REGULATOR PROTEIN 1"/>
    <property type="match status" value="1"/>
</dbReference>
<dbReference type="PANTHER" id="PTHR44591:SF3">
    <property type="entry name" value="RESPONSE REGULATORY DOMAIN-CONTAINING PROTEIN"/>
    <property type="match status" value="1"/>
</dbReference>
<dbReference type="AlphaFoldDB" id="A0A835ZEX5"/>
<dbReference type="PROSITE" id="PS50206">
    <property type="entry name" value="RHODANESE_3"/>
    <property type="match status" value="1"/>
</dbReference>
<dbReference type="Gene3D" id="3.40.50.2300">
    <property type="match status" value="1"/>
</dbReference>
<feature type="compositionally biased region" description="Low complexity" evidence="3">
    <location>
        <begin position="63"/>
        <end position="73"/>
    </location>
</feature>
<organism evidence="7 8">
    <name type="scientific">Tribonema minus</name>
    <dbReference type="NCBI Taxonomy" id="303371"/>
    <lineage>
        <taxon>Eukaryota</taxon>
        <taxon>Sar</taxon>
        <taxon>Stramenopiles</taxon>
        <taxon>Ochrophyta</taxon>
        <taxon>PX clade</taxon>
        <taxon>Xanthophyceae</taxon>
        <taxon>Tribonematales</taxon>
        <taxon>Tribonemataceae</taxon>
        <taxon>Tribonema</taxon>
    </lineage>
</organism>
<evidence type="ECO:0000313" key="8">
    <source>
        <dbReference type="Proteomes" id="UP000664859"/>
    </source>
</evidence>
<dbReference type="SMART" id="SM00448">
    <property type="entry name" value="REC"/>
    <property type="match status" value="1"/>
</dbReference>
<feature type="domain" description="Rhodanese" evidence="6">
    <location>
        <begin position="101"/>
        <end position="145"/>
    </location>
</feature>
<keyword evidence="1 2" id="KW-0597">Phosphoprotein</keyword>
<comment type="caution">
    <text evidence="7">The sequence shown here is derived from an EMBL/GenBank/DDBJ whole genome shotgun (WGS) entry which is preliminary data.</text>
</comment>
<evidence type="ECO:0000256" key="2">
    <source>
        <dbReference type="PROSITE-ProRule" id="PRU00169"/>
    </source>
</evidence>
<protein>
    <recommendedName>
        <fullName evidence="9">Response regulatory domain-containing protein</fullName>
    </recommendedName>
</protein>
<feature type="region of interest" description="Disordered" evidence="3">
    <location>
        <begin position="62"/>
        <end position="94"/>
    </location>
</feature>
<dbReference type="EMBL" id="JAFCMP010000004">
    <property type="protein sequence ID" value="KAG5192516.1"/>
    <property type="molecule type" value="Genomic_DNA"/>
</dbReference>
<accession>A0A835ZEX5</accession>
<dbReference type="Proteomes" id="UP000664859">
    <property type="component" value="Unassembled WGS sequence"/>
</dbReference>
<dbReference type="InterPro" id="IPR011006">
    <property type="entry name" value="CheY-like_superfamily"/>
</dbReference>
<dbReference type="InterPro" id="IPR001789">
    <property type="entry name" value="Sig_transdc_resp-reg_receiver"/>
</dbReference>
<gene>
    <name evidence="7" type="ORF">JKP88DRAFT_292802</name>
</gene>
<evidence type="ECO:0000259" key="5">
    <source>
        <dbReference type="PROSITE" id="PS50110"/>
    </source>
</evidence>
<dbReference type="GO" id="GO:0000160">
    <property type="term" value="P:phosphorelay signal transduction system"/>
    <property type="evidence" value="ECO:0007669"/>
    <property type="project" value="InterPro"/>
</dbReference>
<keyword evidence="8" id="KW-1185">Reference proteome</keyword>
<sequence length="305" mass="33137">MVLLYCVLYLQLLDHLRSTDTPKALSSATTVQAGAGDIDRTDPGTTLEYSVEPHVQGTTVLLQQHQHQHQPQQQHHHQPQHHHQQGPYSTPSSTVGATRITILVVDDSNISSKLAVRKLASLGHRTVHADNGLNALEMLRSGQEVDLVLLDIVMPVMDGVELLTILQADEALRHIPVVMLSGLEDKILAEVYEHNATGGGAKSNAGHRDFGHNKSSERCISKKSLAQQVYLLFKLSSPLASSAFICSIKAKKRMTSHSGTPWKQGELSVRCTACSHVVCPCAASSVAMKIFASITGNRGLWTKPS</sequence>
<feature type="compositionally biased region" description="Basic residues" evidence="3">
    <location>
        <begin position="74"/>
        <end position="84"/>
    </location>
</feature>
<dbReference type="Pfam" id="PF00072">
    <property type="entry name" value="Response_reg"/>
    <property type="match status" value="1"/>
</dbReference>
<feature type="chain" id="PRO_5032848718" description="Response regulatory domain-containing protein" evidence="4">
    <location>
        <begin position="19"/>
        <end position="305"/>
    </location>
</feature>
<feature type="modified residue" description="4-aspartylphosphate" evidence="2">
    <location>
        <position position="151"/>
    </location>
</feature>